<sequence length="103" mass="11615">MGEKNPFVPVHVQVSELVLIPESEIIVMKLPGQPPVTVYYIGSAQIEKVEEYFAERKPYSPWREGGDPIAQKKRYRSGNKKSRQDTNLLPAGSEPYVRAVMGI</sequence>
<dbReference type="AlphaFoldDB" id="A0A6I5ZUT2"/>
<feature type="compositionally biased region" description="Basic residues" evidence="1">
    <location>
        <begin position="71"/>
        <end position="81"/>
    </location>
</feature>
<dbReference type="OrthoDB" id="1725215at2"/>
<name>A0A6I5ZUT2_9FIRM</name>
<protein>
    <submittedName>
        <fullName evidence="2">Uncharacterized protein</fullName>
    </submittedName>
</protein>
<evidence type="ECO:0000313" key="2">
    <source>
        <dbReference type="EMBL" id="QGP93399.1"/>
    </source>
</evidence>
<keyword evidence="3" id="KW-1185">Reference proteome</keyword>
<reference evidence="2 3" key="1">
    <citation type="submission" date="2019-11" db="EMBL/GenBank/DDBJ databases">
        <title>Genome sequence of Moorella glycerini DSM11254.</title>
        <authorList>
            <person name="Poehlein A."/>
            <person name="Boeer T."/>
            <person name="Daniel R."/>
        </authorList>
    </citation>
    <scope>NUCLEOTIDE SEQUENCE [LARGE SCALE GENOMIC DNA]</scope>
    <source>
        <strain evidence="2 3">DSM 11254</strain>
    </source>
</reference>
<feature type="region of interest" description="Disordered" evidence="1">
    <location>
        <begin position="62"/>
        <end position="91"/>
    </location>
</feature>
<dbReference type="EMBL" id="CP046244">
    <property type="protein sequence ID" value="QGP93399.1"/>
    <property type="molecule type" value="Genomic_DNA"/>
</dbReference>
<evidence type="ECO:0000313" key="3">
    <source>
        <dbReference type="Proteomes" id="UP000425916"/>
    </source>
</evidence>
<organism evidence="2 3">
    <name type="scientific">Neomoorella glycerini</name>
    <dbReference type="NCBI Taxonomy" id="55779"/>
    <lineage>
        <taxon>Bacteria</taxon>
        <taxon>Bacillati</taxon>
        <taxon>Bacillota</taxon>
        <taxon>Clostridia</taxon>
        <taxon>Neomoorellales</taxon>
        <taxon>Neomoorellaceae</taxon>
        <taxon>Neomoorella</taxon>
    </lineage>
</organism>
<gene>
    <name evidence="2" type="ORF">MGLY_28070</name>
</gene>
<proteinExistence type="predicted"/>
<dbReference type="Proteomes" id="UP000425916">
    <property type="component" value="Chromosome"/>
</dbReference>
<accession>A0A6I5ZUT2</accession>
<evidence type="ECO:0000256" key="1">
    <source>
        <dbReference type="SAM" id="MobiDB-lite"/>
    </source>
</evidence>